<dbReference type="Proteomes" id="UP000670947">
    <property type="component" value="Unassembled WGS sequence"/>
</dbReference>
<reference evidence="1 2" key="1">
    <citation type="submission" date="2021-03" db="EMBL/GenBank/DDBJ databases">
        <title>Paenibacillus artemisicola MWE-103 whole genome sequence.</title>
        <authorList>
            <person name="Ham Y.J."/>
        </authorList>
    </citation>
    <scope>NUCLEOTIDE SEQUENCE [LARGE SCALE GENOMIC DNA]</scope>
    <source>
        <strain evidence="1 2">MWE-103</strain>
    </source>
</reference>
<accession>A0ABS3WD57</accession>
<evidence type="ECO:0000313" key="1">
    <source>
        <dbReference type="EMBL" id="MBO7746237.1"/>
    </source>
</evidence>
<organism evidence="1 2">
    <name type="scientific">Paenibacillus artemisiicola</name>
    <dbReference type="NCBI Taxonomy" id="1172618"/>
    <lineage>
        <taxon>Bacteria</taxon>
        <taxon>Bacillati</taxon>
        <taxon>Bacillota</taxon>
        <taxon>Bacilli</taxon>
        <taxon>Bacillales</taxon>
        <taxon>Paenibacillaceae</taxon>
        <taxon>Paenibacillus</taxon>
    </lineage>
</organism>
<name>A0ABS3WD57_9BACL</name>
<gene>
    <name evidence="1" type="ORF">I8J29_18675</name>
</gene>
<comment type="caution">
    <text evidence="1">The sequence shown here is derived from an EMBL/GenBank/DDBJ whole genome shotgun (WGS) entry which is preliminary data.</text>
</comment>
<dbReference type="EMBL" id="JAGGDJ010000016">
    <property type="protein sequence ID" value="MBO7746237.1"/>
    <property type="molecule type" value="Genomic_DNA"/>
</dbReference>
<dbReference type="RefSeq" id="WP_208849026.1">
    <property type="nucleotide sequence ID" value="NZ_JAGGDJ010000016.1"/>
</dbReference>
<sequence length="77" mass="8610">MHDDERRLGPAAELALDGLLGEWAEGLWAELGLTEPALPEAPVVLSGDLDYAWWRAFHERVPYHNGTVPYSVWPKAV</sequence>
<protein>
    <submittedName>
        <fullName evidence="1">Uncharacterized protein</fullName>
    </submittedName>
</protein>
<proteinExistence type="predicted"/>
<keyword evidence="2" id="KW-1185">Reference proteome</keyword>
<evidence type="ECO:0000313" key="2">
    <source>
        <dbReference type="Proteomes" id="UP000670947"/>
    </source>
</evidence>